<keyword evidence="4" id="KW-0456">Lyase</keyword>
<keyword evidence="10" id="KW-1185">Reference proteome</keyword>
<dbReference type="GO" id="GO:0004730">
    <property type="term" value="F:pseudouridylate synthase activity"/>
    <property type="evidence" value="ECO:0007669"/>
    <property type="project" value="InterPro"/>
</dbReference>
<proteinExistence type="inferred from homology"/>
<dbReference type="Pfam" id="PF04227">
    <property type="entry name" value="Indigoidine_A"/>
    <property type="match status" value="1"/>
</dbReference>
<dbReference type="OrthoDB" id="198885at2759"/>
<name>A0A2G5HVC0_CERBT</name>
<dbReference type="Gene3D" id="3.40.1190.20">
    <property type="match status" value="1"/>
</dbReference>
<feature type="domain" description="Carbohydrate kinase PfkB" evidence="6">
    <location>
        <begin position="481"/>
        <end position="683"/>
    </location>
</feature>
<dbReference type="InterPro" id="IPR011611">
    <property type="entry name" value="PfkB_dom"/>
</dbReference>
<evidence type="ECO:0000256" key="5">
    <source>
        <dbReference type="ARBA" id="ARBA00023295"/>
    </source>
</evidence>
<dbReference type="EMBL" id="CP134191">
    <property type="protein sequence ID" value="WPB07355.1"/>
    <property type="molecule type" value="Genomic_DNA"/>
</dbReference>
<dbReference type="GO" id="GO:0005737">
    <property type="term" value="C:cytoplasm"/>
    <property type="evidence" value="ECO:0007669"/>
    <property type="project" value="TreeGrafter"/>
</dbReference>
<dbReference type="SUPFAM" id="SSF110581">
    <property type="entry name" value="Indigoidine synthase A-like"/>
    <property type="match status" value="1"/>
</dbReference>
<keyword evidence="5 7" id="KW-0326">Glycosidase</keyword>
<dbReference type="GO" id="GO:0046872">
    <property type="term" value="F:metal ion binding"/>
    <property type="evidence" value="ECO:0007669"/>
    <property type="project" value="UniProtKB-KW"/>
</dbReference>
<organism evidence="7 9">
    <name type="scientific">Cercospora beticola</name>
    <name type="common">Sugarbeet leaf spot fungus</name>
    <dbReference type="NCBI Taxonomy" id="122368"/>
    <lineage>
        <taxon>Eukaryota</taxon>
        <taxon>Fungi</taxon>
        <taxon>Dikarya</taxon>
        <taxon>Ascomycota</taxon>
        <taxon>Pezizomycotina</taxon>
        <taxon>Dothideomycetes</taxon>
        <taxon>Dothideomycetidae</taxon>
        <taxon>Mycosphaerellales</taxon>
        <taxon>Mycosphaerellaceae</taxon>
        <taxon>Cercospora</taxon>
    </lineage>
</organism>
<dbReference type="InterPro" id="IPR022830">
    <property type="entry name" value="Indigdn_synthA-like"/>
</dbReference>
<evidence type="ECO:0000313" key="8">
    <source>
        <dbReference type="EMBL" id="WPB07355.1"/>
    </source>
</evidence>
<accession>A0A2G5HVC0</accession>
<keyword evidence="2" id="KW-0378">Hydrolase</keyword>
<dbReference type="PANTHER" id="PTHR42909:SF1">
    <property type="entry name" value="CARBOHYDRATE KINASE PFKB DOMAIN-CONTAINING PROTEIN"/>
    <property type="match status" value="1"/>
</dbReference>
<dbReference type="HAMAP" id="MF_01876">
    <property type="entry name" value="PsiMP_glycosidase"/>
    <property type="match status" value="1"/>
</dbReference>
<keyword evidence="1" id="KW-0479">Metal-binding</keyword>
<dbReference type="GO" id="GO:0016798">
    <property type="term" value="F:hydrolase activity, acting on glycosyl bonds"/>
    <property type="evidence" value="ECO:0007669"/>
    <property type="project" value="UniProtKB-KW"/>
</dbReference>
<evidence type="ECO:0000256" key="3">
    <source>
        <dbReference type="ARBA" id="ARBA00023211"/>
    </source>
</evidence>
<evidence type="ECO:0000259" key="6">
    <source>
        <dbReference type="Pfam" id="PF00294"/>
    </source>
</evidence>
<dbReference type="AlphaFoldDB" id="A0A2G5HVC0"/>
<dbReference type="InterPro" id="IPR007342">
    <property type="entry name" value="PsuG"/>
</dbReference>
<dbReference type="Proteomes" id="UP000230605">
    <property type="component" value="Chromosome 8"/>
</dbReference>
<dbReference type="CDD" id="cd01941">
    <property type="entry name" value="YeiC_kinase_like"/>
    <property type="match status" value="1"/>
</dbReference>
<evidence type="ECO:0000256" key="2">
    <source>
        <dbReference type="ARBA" id="ARBA00022801"/>
    </source>
</evidence>
<evidence type="ECO:0000256" key="1">
    <source>
        <dbReference type="ARBA" id="ARBA00022723"/>
    </source>
</evidence>
<evidence type="ECO:0000256" key="4">
    <source>
        <dbReference type="ARBA" id="ARBA00023239"/>
    </source>
</evidence>
<reference evidence="7 9" key="1">
    <citation type="submission" date="2015-10" db="EMBL/GenBank/DDBJ databases">
        <title>The cercosporin biosynthetic gene cluster was horizontally transferred to several fungal lineages and shown to be expanded in Cercospora beticola based on microsynteny with recipient genomes.</title>
        <authorList>
            <person name="De Jonge R."/>
            <person name="Ebert M.K."/>
            <person name="Suttle J.C."/>
            <person name="Jurick Ii W.M."/>
            <person name="Secor G.A."/>
            <person name="Thomma B.P."/>
            <person name="Van De Peer Y."/>
            <person name="Bolton M.D."/>
        </authorList>
    </citation>
    <scope>NUCLEOTIDE SEQUENCE [LARGE SCALE GENOMIC DNA]</scope>
    <source>
        <strain evidence="7 9">09-40</strain>
    </source>
</reference>
<sequence>MFTSWICRACRNGLGPVRSQSIQITSRRHLSTNSKYFRVSEEVQQAIAEKKPVVALESTIYTHGFPYPDNLALASKLESLVRLNGGVPATIGILEGVARVGLGADELVRLVSAPAAKISRRDFGFVLGLKDAEGKALNGGTTVSGTMILAHMAGIRVFGTGGLGGVHRGAEQTMDVSADLTELGRTPVAVISSGCKSFLDIPKTLEYLETQGVAVATFADGRAGKVDFPAFYTRDSGVKSPQVLQTEEDAARIILAQQALGLQSGLHFANPIPEQYSVPFQQMEDAIHQALQDASGAGAKGAAITPFILDKIKEITGSKSVEANRALVEANVVRAAKVAAALQRLEAGELSGADASHSNAAQVTGPAASNYTSNGVSVGVASSSPGDARSFSQHEKNTMKGMRKRGSSYQEIAAKFNAEQHIASVIEAVRDSPNRLAFGGAVSPHPEPTESTPPETKASVFVAGSLAVDLACDFNPKNGSSLQSPELNTSNPAEIMQSLGGVGHNVARAAHLMGANVRLCSAIGDDLTGKAALEALSAAEMSTEGIKTLPSSSETRTAQYIAVNDKNKDLVLAMADMSILETPSTKTSILNDTFQNFWLPQLHSHNPSHLVLDGNWRPECLAHWLSSTKTPSSQDKPHITFEPVSTSKSTNLFHLPPKLHTLSTFPNNSIDLTTPNAYELNAMYTAGRSTGTFDSKSWWSIIDALGIPHSGARAQMTFATNRRLVDEGIPQQTIQLLPFIPTVCCKLGAEGVLLTQLLPAGDERLSDGAYAPYILSRCANGTEESVGVGGVYMRLFPAVEEVKTEDVVSVNGVGDTFAGTIVAGLAGAAEKGKTSARVEDFIDVAQRAAVLTLKSKESVSPGLGTLRLLL</sequence>
<dbReference type="Gene3D" id="3.40.1790.10">
    <property type="entry name" value="Indigoidine synthase domain"/>
    <property type="match status" value="1"/>
</dbReference>
<keyword evidence="3" id="KW-0464">Manganese</keyword>
<dbReference type="PANTHER" id="PTHR42909">
    <property type="entry name" value="ZGC:136858"/>
    <property type="match status" value="1"/>
</dbReference>
<dbReference type="InterPro" id="IPR029056">
    <property type="entry name" value="Ribokinase-like"/>
</dbReference>
<evidence type="ECO:0000313" key="7">
    <source>
        <dbReference type="EMBL" id="PIA96233.1"/>
    </source>
</evidence>
<dbReference type="SUPFAM" id="SSF53613">
    <property type="entry name" value="Ribokinase-like"/>
    <property type="match status" value="1"/>
</dbReference>
<evidence type="ECO:0000313" key="9">
    <source>
        <dbReference type="Proteomes" id="UP000230605"/>
    </source>
</evidence>
<dbReference type="Proteomes" id="UP001302367">
    <property type="component" value="Chromosome 8"/>
</dbReference>
<protein>
    <submittedName>
        <fullName evidence="7">Pseudouridine-5'-phosphate glycosidase</fullName>
    </submittedName>
</protein>
<gene>
    <name evidence="7" type="ORF">CB0940_10628</name>
    <name evidence="8" type="ORF">RHO25_012016</name>
</gene>
<dbReference type="Pfam" id="PF00294">
    <property type="entry name" value="PfkB"/>
    <property type="match status" value="1"/>
</dbReference>
<dbReference type="EMBL" id="LKMD01000103">
    <property type="protein sequence ID" value="PIA96233.1"/>
    <property type="molecule type" value="Genomic_DNA"/>
</dbReference>
<evidence type="ECO:0000313" key="10">
    <source>
        <dbReference type="Proteomes" id="UP001302367"/>
    </source>
</evidence>
<reference evidence="8 10" key="2">
    <citation type="submission" date="2023-09" db="EMBL/GenBank/DDBJ databases">
        <title>Complete-Gapless Cercospora beticola genome.</title>
        <authorList>
            <person name="Wyatt N.A."/>
            <person name="Spanner R.E."/>
            <person name="Bolton M.D."/>
        </authorList>
    </citation>
    <scope>NUCLEOTIDE SEQUENCE [LARGE SCALE GENOMIC DNA]</scope>
    <source>
        <strain evidence="8">Cb09-40</strain>
    </source>
</reference>